<organism evidence="2 3">
    <name type="scientific">Lipingzhangella rawalii</name>
    <dbReference type="NCBI Taxonomy" id="2055835"/>
    <lineage>
        <taxon>Bacteria</taxon>
        <taxon>Bacillati</taxon>
        <taxon>Actinomycetota</taxon>
        <taxon>Actinomycetes</taxon>
        <taxon>Streptosporangiales</taxon>
        <taxon>Nocardiopsidaceae</taxon>
        <taxon>Lipingzhangella</taxon>
    </lineage>
</organism>
<dbReference type="EMBL" id="JAVLVT010000012">
    <property type="protein sequence ID" value="MDS1272483.1"/>
    <property type="molecule type" value="Genomic_DNA"/>
</dbReference>
<feature type="compositionally biased region" description="Basic and acidic residues" evidence="1">
    <location>
        <begin position="1"/>
        <end position="11"/>
    </location>
</feature>
<accession>A0ABU2HAY7</accession>
<reference evidence="3" key="1">
    <citation type="submission" date="2023-07" db="EMBL/GenBank/DDBJ databases">
        <title>Novel species in the genus Lipingzhangella isolated from Sambhar Salt Lake.</title>
        <authorList>
            <person name="Jiya N."/>
            <person name="Kajale S."/>
            <person name="Sharma A."/>
        </authorList>
    </citation>
    <scope>NUCLEOTIDE SEQUENCE [LARGE SCALE GENOMIC DNA]</scope>
    <source>
        <strain evidence="3">LS1_29</strain>
    </source>
</reference>
<dbReference type="RefSeq" id="WP_310914069.1">
    <property type="nucleotide sequence ID" value="NZ_JAVLVT010000012.1"/>
</dbReference>
<keyword evidence="3" id="KW-1185">Reference proteome</keyword>
<dbReference type="Proteomes" id="UP001250214">
    <property type="component" value="Unassembled WGS sequence"/>
</dbReference>
<comment type="caution">
    <text evidence="2">The sequence shown here is derived from an EMBL/GenBank/DDBJ whole genome shotgun (WGS) entry which is preliminary data.</text>
</comment>
<evidence type="ECO:0000256" key="1">
    <source>
        <dbReference type="SAM" id="MobiDB-lite"/>
    </source>
</evidence>
<proteinExistence type="predicted"/>
<gene>
    <name evidence="2" type="ORF">RIF23_19530</name>
</gene>
<name>A0ABU2HAY7_9ACTN</name>
<feature type="region of interest" description="Disordered" evidence="1">
    <location>
        <begin position="1"/>
        <end position="29"/>
    </location>
</feature>
<evidence type="ECO:0000313" key="2">
    <source>
        <dbReference type="EMBL" id="MDS1272483.1"/>
    </source>
</evidence>
<feature type="region of interest" description="Disordered" evidence="1">
    <location>
        <begin position="298"/>
        <end position="342"/>
    </location>
</feature>
<dbReference type="Pfam" id="PF11392">
    <property type="entry name" value="AllH"/>
    <property type="match status" value="1"/>
</dbReference>
<evidence type="ECO:0000313" key="3">
    <source>
        <dbReference type="Proteomes" id="UP001250214"/>
    </source>
</evidence>
<sequence>MAPSPEERERTASAGPDIPAVGTGHPGHLAGPRCGVTMLGRTTRAVYLEVPAQGPPAVTGILAADAVRLPGTASLGSEVATTVLDTLASAHRITVGCGRVEAETAEGRITVRILRWWRPPPPRPPRSLSRVRSALDAVEQRLATSPHRGSGLDSTRIAALTRLAEPEARQDLTDARAAADVCRLLLGCGPGLTPSGDDALCGLLLGHAYLAGDHATKPLARQTLLQAPDATTSLSATLLGHAAHGTACPEALALLDALGGHRAVDVALSRLLRVGHSSGADLALGICAGARASLRHRDGLPTLSSTASARPRAPRYGATPGGHRDSPELPNIPDIPDEEVWV</sequence>
<protein>
    <submittedName>
        <fullName evidence="2">DUF2877 domain-containing protein</fullName>
    </submittedName>
</protein>
<dbReference type="InterPro" id="IPR021530">
    <property type="entry name" value="AllH-like"/>
</dbReference>